<name>A0A6C0C8N3_9ZZZZ</name>
<organism evidence="1">
    <name type="scientific">viral metagenome</name>
    <dbReference type="NCBI Taxonomy" id="1070528"/>
    <lineage>
        <taxon>unclassified sequences</taxon>
        <taxon>metagenomes</taxon>
        <taxon>organismal metagenomes</taxon>
    </lineage>
</organism>
<accession>A0A6C0C8N3</accession>
<dbReference type="EMBL" id="MN739355">
    <property type="protein sequence ID" value="QHT00452.1"/>
    <property type="molecule type" value="Genomic_DNA"/>
</dbReference>
<dbReference type="AlphaFoldDB" id="A0A6C0C8N3"/>
<dbReference type="InterPro" id="IPR051251">
    <property type="entry name" value="STK_FNIP-Repeat"/>
</dbReference>
<dbReference type="InterPro" id="IPR008615">
    <property type="entry name" value="FNIP"/>
</dbReference>
<dbReference type="Pfam" id="PF05725">
    <property type="entry name" value="FNIP"/>
    <property type="match status" value="2"/>
</dbReference>
<reference evidence="1" key="1">
    <citation type="journal article" date="2020" name="Nature">
        <title>Giant virus diversity and host interactions through global metagenomics.</title>
        <authorList>
            <person name="Schulz F."/>
            <person name="Roux S."/>
            <person name="Paez-Espino D."/>
            <person name="Jungbluth S."/>
            <person name="Walsh D.A."/>
            <person name="Denef V.J."/>
            <person name="McMahon K.D."/>
            <person name="Konstantinidis K.T."/>
            <person name="Eloe-Fadrosh E.A."/>
            <person name="Kyrpides N.C."/>
            <person name="Woyke T."/>
        </authorList>
    </citation>
    <scope>NUCLEOTIDE SEQUENCE</scope>
    <source>
        <strain evidence="1">GVMAG-M-3300020192-26</strain>
    </source>
</reference>
<dbReference type="PANTHER" id="PTHR32134:SF169">
    <property type="entry name" value="FNIP REPEAT-CONTAINING PROTEIN-RELATED"/>
    <property type="match status" value="1"/>
</dbReference>
<dbReference type="PANTHER" id="PTHR32134">
    <property type="entry name" value="FNIP REPEAT-CONTAINING PROTEIN"/>
    <property type="match status" value="1"/>
</dbReference>
<evidence type="ECO:0000313" key="1">
    <source>
        <dbReference type="EMBL" id="QHT00452.1"/>
    </source>
</evidence>
<sequence length="225" mass="26654">MMLIYDDIFKKISEYQTDNEKIQLSMASHRTDKLKHIFIYRNKIKINLIYRLPYFDNFENVEIFDDNYRTLPTMSKYVHYFATSRFIPSNVTHLTFSDNFDEPVNDIIPLKVTHLTFGRYFGEFNNRPINKLPPAITHLTFGRYFNSPVELHHNITHLTFGACFDRLIELTSSITHLTLGLWFDKPDIVFPQSLTHLIYFEGFDKVKTFNQKISDNVIIIKKSII</sequence>
<protein>
    <submittedName>
        <fullName evidence="1">Uncharacterized protein</fullName>
    </submittedName>
</protein>
<proteinExistence type="predicted"/>